<feature type="transmembrane region" description="Helical" evidence="1">
    <location>
        <begin position="30"/>
        <end position="49"/>
    </location>
</feature>
<sequence length="68" mass="7634">MITLIIFIFIVMVAYDLPGLLKTKKRAKAMALYFIIVFIGLTLSILLVTDKAPVSPSILIEKMVKSMF</sequence>
<reference evidence="2 3" key="1">
    <citation type="submission" date="2016-04" db="EMBL/GenBank/DDBJ databases">
        <title>Genome sequence of Clostridium magnum DSM 2767.</title>
        <authorList>
            <person name="Poehlein A."/>
            <person name="Uhlig R."/>
            <person name="Fischer R."/>
            <person name="Bahl H."/>
            <person name="Daniel R."/>
        </authorList>
    </citation>
    <scope>NUCLEOTIDE SEQUENCE [LARGE SCALE GENOMIC DNA]</scope>
    <source>
        <strain evidence="2 3">DSM 2767</strain>
    </source>
</reference>
<dbReference type="Proteomes" id="UP000076603">
    <property type="component" value="Unassembled WGS sequence"/>
</dbReference>
<name>A0A162TAL9_9CLOT</name>
<keyword evidence="3" id="KW-1185">Reference proteome</keyword>
<comment type="caution">
    <text evidence="2">The sequence shown here is derived from an EMBL/GenBank/DDBJ whole genome shotgun (WGS) entry which is preliminary data.</text>
</comment>
<dbReference type="STRING" id="1121326.CLMAG_22220"/>
<proteinExistence type="predicted"/>
<evidence type="ECO:0000313" key="2">
    <source>
        <dbReference type="EMBL" id="KZL92413.1"/>
    </source>
</evidence>
<keyword evidence="1" id="KW-0812">Transmembrane</keyword>
<dbReference type="PATRIC" id="fig|1121326.3.peg.2217"/>
<dbReference type="AlphaFoldDB" id="A0A162TAL9"/>
<gene>
    <name evidence="2" type="ORF">CLMAG_22220</name>
</gene>
<accession>A0A162TAL9</accession>
<keyword evidence="1" id="KW-1133">Transmembrane helix</keyword>
<keyword evidence="1" id="KW-0472">Membrane</keyword>
<dbReference type="EMBL" id="LWAE01000002">
    <property type="protein sequence ID" value="KZL92413.1"/>
    <property type="molecule type" value="Genomic_DNA"/>
</dbReference>
<protein>
    <submittedName>
        <fullName evidence="2">Uncharacterized protein</fullName>
    </submittedName>
</protein>
<evidence type="ECO:0000256" key="1">
    <source>
        <dbReference type="SAM" id="Phobius"/>
    </source>
</evidence>
<dbReference type="RefSeq" id="WP_066621871.1">
    <property type="nucleotide sequence ID" value="NZ_FQXL01000004.1"/>
</dbReference>
<evidence type="ECO:0000313" key="3">
    <source>
        <dbReference type="Proteomes" id="UP000076603"/>
    </source>
</evidence>
<organism evidence="2 3">
    <name type="scientific">Clostridium magnum DSM 2767</name>
    <dbReference type="NCBI Taxonomy" id="1121326"/>
    <lineage>
        <taxon>Bacteria</taxon>
        <taxon>Bacillati</taxon>
        <taxon>Bacillota</taxon>
        <taxon>Clostridia</taxon>
        <taxon>Eubacteriales</taxon>
        <taxon>Clostridiaceae</taxon>
        <taxon>Clostridium</taxon>
    </lineage>
</organism>